<evidence type="ECO:0000313" key="1">
    <source>
        <dbReference type="EMBL" id="ETE64114.1"/>
    </source>
</evidence>
<dbReference type="AlphaFoldDB" id="V8NPA7"/>
<protein>
    <submittedName>
        <fullName evidence="1">Leucine-rich repeat-containing protein 72</fullName>
    </submittedName>
</protein>
<dbReference type="Gene3D" id="3.80.10.10">
    <property type="entry name" value="Ribonuclease Inhibitor"/>
    <property type="match status" value="1"/>
</dbReference>
<dbReference type="EMBL" id="AZIM01002390">
    <property type="protein sequence ID" value="ETE64114.1"/>
    <property type="molecule type" value="Genomic_DNA"/>
</dbReference>
<feature type="non-terminal residue" evidence="1">
    <location>
        <position position="399"/>
    </location>
</feature>
<sequence length="399" mass="45326">SPNVLHFIAATAGTHNTYQQDVGQPRCNAQLIGEEADTVRGFCKNQWFYKPDRSSVSKERCSNGILALLVNRRSRLALPDFDINDNRLETVTFGNFPSAAAPTLCPDLSAEFSALQSDRFQRGPFVRHHSDRSRHAARLASWLLYDLPAEDRSDVTSRNNGTRAQGCPGTSGLALFHRAGKRRAACPKQKCRKGRLTPGRLQKPLSVVQEGAKKGFVSVWMSTKLLMRFRKYTLSEFKMTFYVCTVEISMRLLYLCSINFFCVSTSADLFNNPLSHECRYRLYVIYHIPSVTLLDRKEITRKERESAVHIYNHEKTLVLQSIGFGKRVDIPLLPKAAFRLTPTKVIPFANPEDAVFVRAMKRGMIEFSTLDWGKIATSEEKRLGSSPEKRPEKLTIRFR</sequence>
<proteinExistence type="predicted"/>
<accession>V8NPA7</accession>
<dbReference type="OrthoDB" id="10251250at2759"/>
<dbReference type="PANTHER" id="PTHR46759">
    <property type="entry name" value="LEUCINE-RICH REPEAT-CONTAINING PROTEIN 72"/>
    <property type="match status" value="1"/>
</dbReference>
<gene>
    <name evidence="1" type="primary">LRRC72</name>
    <name evidence="1" type="ORF">L345_10116</name>
</gene>
<dbReference type="Proteomes" id="UP000018936">
    <property type="component" value="Unassembled WGS sequence"/>
</dbReference>
<organism evidence="1 2">
    <name type="scientific">Ophiophagus hannah</name>
    <name type="common">King cobra</name>
    <name type="synonym">Naja hannah</name>
    <dbReference type="NCBI Taxonomy" id="8665"/>
    <lineage>
        <taxon>Eukaryota</taxon>
        <taxon>Metazoa</taxon>
        <taxon>Chordata</taxon>
        <taxon>Craniata</taxon>
        <taxon>Vertebrata</taxon>
        <taxon>Euteleostomi</taxon>
        <taxon>Lepidosauria</taxon>
        <taxon>Squamata</taxon>
        <taxon>Bifurcata</taxon>
        <taxon>Unidentata</taxon>
        <taxon>Episquamata</taxon>
        <taxon>Toxicofera</taxon>
        <taxon>Serpentes</taxon>
        <taxon>Colubroidea</taxon>
        <taxon>Elapidae</taxon>
        <taxon>Elapinae</taxon>
        <taxon>Ophiophagus</taxon>
    </lineage>
</organism>
<evidence type="ECO:0000313" key="2">
    <source>
        <dbReference type="Proteomes" id="UP000018936"/>
    </source>
</evidence>
<dbReference type="SUPFAM" id="SSF52075">
    <property type="entry name" value="Outer arm dynein light chain 1"/>
    <property type="match status" value="1"/>
</dbReference>
<dbReference type="PANTHER" id="PTHR46759:SF1">
    <property type="entry name" value="LEUCINE-RICH REPEAT-CONTAINING PROTEIN 72"/>
    <property type="match status" value="1"/>
</dbReference>
<comment type="caution">
    <text evidence="1">The sequence shown here is derived from an EMBL/GenBank/DDBJ whole genome shotgun (WGS) entry which is preliminary data.</text>
</comment>
<reference evidence="1 2" key="1">
    <citation type="journal article" date="2013" name="Proc. Natl. Acad. Sci. U.S.A.">
        <title>The king cobra genome reveals dynamic gene evolution and adaptation in the snake venom system.</title>
        <authorList>
            <person name="Vonk F.J."/>
            <person name="Casewell N.R."/>
            <person name="Henkel C.V."/>
            <person name="Heimberg A.M."/>
            <person name="Jansen H.J."/>
            <person name="McCleary R.J."/>
            <person name="Kerkkamp H.M."/>
            <person name="Vos R.A."/>
            <person name="Guerreiro I."/>
            <person name="Calvete J.J."/>
            <person name="Wuster W."/>
            <person name="Woods A.E."/>
            <person name="Logan J.M."/>
            <person name="Harrison R.A."/>
            <person name="Castoe T.A."/>
            <person name="de Koning A.P."/>
            <person name="Pollock D.D."/>
            <person name="Yandell M."/>
            <person name="Calderon D."/>
            <person name="Renjifo C."/>
            <person name="Currier R.B."/>
            <person name="Salgado D."/>
            <person name="Pla D."/>
            <person name="Sanz L."/>
            <person name="Hyder A.S."/>
            <person name="Ribeiro J.M."/>
            <person name="Arntzen J.W."/>
            <person name="van den Thillart G.E."/>
            <person name="Boetzer M."/>
            <person name="Pirovano W."/>
            <person name="Dirks R.P."/>
            <person name="Spaink H.P."/>
            <person name="Duboule D."/>
            <person name="McGlinn E."/>
            <person name="Kini R.M."/>
            <person name="Richardson M.K."/>
        </authorList>
    </citation>
    <scope>NUCLEOTIDE SEQUENCE</scope>
    <source>
        <tissue evidence="1">Blood</tissue>
    </source>
</reference>
<feature type="non-terminal residue" evidence="1">
    <location>
        <position position="1"/>
    </location>
</feature>
<name>V8NPA7_OPHHA</name>
<dbReference type="InterPro" id="IPR042655">
    <property type="entry name" value="LRC72"/>
</dbReference>
<keyword evidence="2" id="KW-1185">Reference proteome</keyword>
<dbReference type="InterPro" id="IPR032675">
    <property type="entry name" value="LRR_dom_sf"/>
</dbReference>